<dbReference type="GO" id="GO:0006310">
    <property type="term" value="P:DNA recombination"/>
    <property type="evidence" value="ECO:0007669"/>
    <property type="project" value="InterPro"/>
</dbReference>
<dbReference type="InterPro" id="IPR050326">
    <property type="entry name" value="NAD_dep_DNA_ligaseB"/>
</dbReference>
<dbReference type="InterPro" id="IPR016059">
    <property type="entry name" value="DNA_ligase_ATP-dep_CS"/>
</dbReference>
<evidence type="ECO:0000256" key="8">
    <source>
        <dbReference type="ARBA" id="ARBA00046002"/>
    </source>
</evidence>
<dbReference type="GO" id="GO:0005524">
    <property type="term" value="F:ATP binding"/>
    <property type="evidence" value="ECO:0007669"/>
    <property type="project" value="InterPro"/>
</dbReference>
<dbReference type="PANTHER" id="PTHR47810">
    <property type="entry name" value="DNA LIGASE"/>
    <property type="match status" value="1"/>
</dbReference>
<dbReference type="InterPro" id="IPR029319">
    <property type="entry name" value="DNA_ligase_OB"/>
</dbReference>
<evidence type="ECO:0000256" key="4">
    <source>
        <dbReference type="ARBA" id="ARBA00022763"/>
    </source>
</evidence>
<dbReference type="GO" id="GO:0003910">
    <property type="term" value="F:DNA ligase (ATP) activity"/>
    <property type="evidence" value="ECO:0007669"/>
    <property type="project" value="InterPro"/>
</dbReference>
<organism evidence="12">
    <name type="scientific">viral metagenome</name>
    <dbReference type="NCBI Taxonomy" id="1070528"/>
    <lineage>
        <taxon>unclassified sequences</taxon>
        <taxon>metagenomes</taxon>
        <taxon>organismal metagenomes</taxon>
    </lineage>
</organism>
<name>A0A6M3JSV7_9ZZZZ</name>
<comment type="subcellular location">
    <subcellularLocation>
        <location evidence="1">Virion</location>
    </subcellularLocation>
</comment>
<accession>A0A6M3JSV7</accession>
<dbReference type="GO" id="GO:0006260">
    <property type="term" value="P:DNA replication"/>
    <property type="evidence" value="ECO:0007669"/>
    <property type="project" value="UniProtKB-KW"/>
</dbReference>
<dbReference type="Gene3D" id="3.30.470.30">
    <property type="entry name" value="DNA ligase/mRNA capping enzyme"/>
    <property type="match status" value="1"/>
</dbReference>
<keyword evidence="2 12" id="KW-0436">Ligase</keyword>
<dbReference type="InterPro" id="IPR012340">
    <property type="entry name" value="NA-bd_OB-fold"/>
</dbReference>
<dbReference type="SUPFAM" id="SSF56091">
    <property type="entry name" value="DNA ligase/mRNA capping enzyme, catalytic domain"/>
    <property type="match status" value="1"/>
</dbReference>
<dbReference type="AlphaFoldDB" id="A0A6M3JSV7"/>
<keyword evidence="4" id="KW-0227">DNA damage</keyword>
<dbReference type="GO" id="GO:0006281">
    <property type="term" value="P:DNA repair"/>
    <property type="evidence" value="ECO:0007669"/>
    <property type="project" value="UniProtKB-KW"/>
</dbReference>
<reference evidence="12" key="1">
    <citation type="submission" date="2020-03" db="EMBL/GenBank/DDBJ databases">
        <title>The deep terrestrial virosphere.</title>
        <authorList>
            <person name="Holmfeldt K."/>
            <person name="Nilsson E."/>
            <person name="Simone D."/>
            <person name="Lopez-Fernandez M."/>
            <person name="Wu X."/>
            <person name="de Brujin I."/>
            <person name="Lundin D."/>
            <person name="Andersson A."/>
            <person name="Bertilsson S."/>
            <person name="Dopson M."/>
        </authorList>
    </citation>
    <scope>NUCLEOTIDE SEQUENCE</scope>
    <source>
        <strain evidence="12">MM415A02836</strain>
        <strain evidence="11">MM415B01632</strain>
    </source>
</reference>
<evidence type="ECO:0000256" key="7">
    <source>
        <dbReference type="ARBA" id="ARBA00032896"/>
    </source>
</evidence>
<feature type="domain" description="ATP-dependent DNA ligase family profile" evidence="9">
    <location>
        <begin position="11"/>
        <end position="190"/>
    </location>
</feature>
<evidence type="ECO:0000256" key="6">
    <source>
        <dbReference type="ARBA" id="ARBA00023204"/>
    </source>
</evidence>
<proteinExistence type="predicted"/>
<evidence type="ECO:0000256" key="1">
    <source>
        <dbReference type="ARBA" id="ARBA00004328"/>
    </source>
</evidence>
<keyword evidence="5" id="KW-0946">Virion</keyword>
<sequence length="279" mass="32462">MNKFQRWKNIMKAVPFEEKRLNKWQPPYICQPKYDGVRCRAIPIESTGEFILLSSEENVIYSVPHINKALSTLQLRAELDGELYCHNMKFEEIVSITSRTVNLHPNSPVMDFHIFDIVNPLPQMKRTVMIENLRNLHRSIKVAPFYVCENLDDIMKTYDSIINLGYEGIIVRHSMGAYERKRSTLVMKFKPKQEDEYEITGWQEEVDNSGNPKDSLGSLTCISGDGNTFSVGTGFSSDDRRMYWQKRDRLIGRVCKIKYQHLTTGKKVPRFPVFVEVIE</sequence>
<gene>
    <name evidence="12" type="ORF">MM415A02836_0015</name>
    <name evidence="11" type="ORF">MM415B01632_0018</name>
</gene>
<evidence type="ECO:0000313" key="12">
    <source>
        <dbReference type="EMBL" id="QJA72231.1"/>
    </source>
</evidence>
<dbReference type="PANTHER" id="PTHR47810:SF5">
    <property type="entry name" value="LIGASE, PUTATIVE-RELATED"/>
    <property type="match status" value="1"/>
</dbReference>
<evidence type="ECO:0000256" key="2">
    <source>
        <dbReference type="ARBA" id="ARBA00022598"/>
    </source>
</evidence>
<evidence type="ECO:0000313" key="11">
    <source>
        <dbReference type="EMBL" id="QJA57470.1"/>
    </source>
</evidence>
<feature type="domain" description="DNA ligase OB-like" evidence="10">
    <location>
        <begin position="210"/>
        <end position="277"/>
    </location>
</feature>
<evidence type="ECO:0000259" key="10">
    <source>
        <dbReference type="Pfam" id="PF14743"/>
    </source>
</evidence>
<dbReference type="EMBL" id="MT141934">
    <property type="protein sequence ID" value="QJA72231.1"/>
    <property type="molecule type" value="Genomic_DNA"/>
</dbReference>
<evidence type="ECO:0000256" key="3">
    <source>
        <dbReference type="ARBA" id="ARBA00022705"/>
    </source>
</evidence>
<dbReference type="EMBL" id="MT141275">
    <property type="protein sequence ID" value="QJA57470.1"/>
    <property type="molecule type" value="Genomic_DNA"/>
</dbReference>
<dbReference type="PROSITE" id="PS00333">
    <property type="entry name" value="DNA_LIGASE_A2"/>
    <property type="match status" value="1"/>
</dbReference>
<dbReference type="Pfam" id="PF14743">
    <property type="entry name" value="DNA_ligase_OB_2"/>
    <property type="match status" value="1"/>
</dbReference>
<dbReference type="Gene3D" id="2.40.50.140">
    <property type="entry name" value="Nucleic acid-binding proteins"/>
    <property type="match status" value="1"/>
</dbReference>
<dbReference type="CDD" id="cd08041">
    <property type="entry name" value="OBF_kDNA_ligase_like"/>
    <property type="match status" value="1"/>
</dbReference>
<dbReference type="Gene3D" id="3.30.1490.70">
    <property type="match status" value="1"/>
</dbReference>
<dbReference type="InterPro" id="IPR012310">
    <property type="entry name" value="DNA_ligase_ATP-dep_cent"/>
</dbReference>
<protein>
    <recommendedName>
        <fullName evidence="7">Polydeoxyribonucleotide synthase [ATP]</fullName>
    </recommendedName>
</protein>
<keyword evidence="3" id="KW-0235">DNA replication</keyword>
<keyword evidence="6" id="KW-0234">DNA repair</keyword>
<evidence type="ECO:0000259" key="9">
    <source>
        <dbReference type="Pfam" id="PF01068"/>
    </source>
</evidence>
<dbReference type="GO" id="GO:0044423">
    <property type="term" value="C:virion component"/>
    <property type="evidence" value="ECO:0007669"/>
    <property type="project" value="UniProtKB-KW"/>
</dbReference>
<dbReference type="Pfam" id="PF01068">
    <property type="entry name" value="DNA_ligase_A_M"/>
    <property type="match status" value="1"/>
</dbReference>
<evidence type="ECO:0000256" key="5">
    <source>
        <dbReference type="ARBA" id="ARBA00022844"/>
    </source>
</evidence>
<dbReference type="SUPFAM" id="SSF50249">
    <property type="entry name" value="Nucleic acid-binding proteins"/>
    <property type="match status" value="1"/>
</dbReference>
<comment type="function">
    <text evidence="8">Very low-fidelity DNA ligase that seals nicks in double-stranded DNA during DNA repair. Together with the viral repair DNA polymerase X, fills the single nucleotide gaps generated by the AP endonuclease. It is not essential for viral replication and recombination. Displays a very low adenylation activity towards DNA with 3'-dideoxy- or 3'-amino-terminated nicks compared to regular nick DNA.</text>
</comment>